<feature type="domain" description="RING-type" evidence="8">
    <location>
        <begin position="41"/>
        <end position="82"/>
    </location>
</feature>
<keyword evidence="2" id="KW-0479">Metal-binding</keyword>
<dbReference type="InterPro" id="IPR001841">
    <property type="entry name" value="Znf_RING"/>
</dbReference>
<keyword evidence="4" id="KW-0862">Zinc</keyword>
<sequence>MDVMLQGSTSSRDDVQCMKMQEKLMSKVVVDSLLVNSLFKCSLCHGLIRSPTVINECLHRFCKVCITNHFEKKNNDKCPTCQTSIANPMDTLKTDLTFQRLLYKIFPSIFQREIACKPSLLSSTITNESSRIYIDSTIDVYLEYWDMSLDLFPNSNQSTVTLPPCYLECKANTPLQLLEKFIRIKHSLSSDLHVDLFYKTFLLNTDNEKLIDICYCFDRMSKSETLDIRFLVSPYGYKAILKRIRELKHPVPSAIEVKEQTPLQIVVPEKENPTTIVPSSSVSSASSSSSSIDPKLKVKIRRSQTSTNNWYIPQSKTTDEPVELPDLVNSCETLTKTTKRKQPSANESTKKKPCTTSSFFSVGHASQPKRSSLPKPPTKPRRRTRFIPTMVKAPMSIFDRLSMNRYDYSDQDSDDSPLCPPSELLEQNVTTLRPSEMVIVNVEGNVTDASETKRTQKTICKVPPYIPETATIINSPPQKSSSVVKPTPIYATMSPTRRTLLPKKIPTLMPTLTYRAPSPDSGNTTPLDLSLK</sequence>
<evidence type="ECO:0000256" key="6">
    <source>
        <dbReference type="PROSITE-ProRule" id="PRU00175"/>
    </source>
</evidence>
<comment type="subcellular location">
    <subcellularLocation>
        <location evidence="1">Nucleus</location>
    </subcellularLocation>
</comment>
<feature type="compositionally biased region" description="Low complexity" evidence="7">
    <location>
        <begin position="279"/>
        <end position="291"/>
    </location>
</feature>
<feature type="region of interest" description="Disordered" evidence="7">
    <location>
        <begin position="334"/>
        <end position="382"/>
    </location>
</feature>
<feature type="region of interest" description="Disordered" evidence="7">
    <location>
        <begin position="269"/>
        <end position="299"/>
    </location>
</feature>
<evidence type="ECO:0000256" key="7">
    <source>
        <dbReference type="SAM" id="MobiDB-lite"/>
    </source>
</evidence>
<dbReference type="SMART" id="SM00184">
    <property type="entry name" value="RING"/>
    <property type="match status" value="1"/>
</dbReference>
<dbReference type="Proteomes" id="UP000663855">
    <property type="component" value="Unassembled WGS sequence"/>
</dbReference>
<dbReference type="PANTHER" id="PTHR45893">
    <property type="entry name" value="POLYCOMB GROUP RING FINGER PROTEIN"/>
    <property type="match status" value="1"/>
</dbReference>
<dbReference type="GO" id="GO:0005634">
    <property type="term" value="C:nucleus"/>
    <property type="evidence" value="ECO:0007669"/>
    <property type="project" value="UniProtKB-SubCell"/>
</dbReference>
<dbReference type="InterPro" id="IPR017907">
    <property type="entry name" value="Znf_RING_CS"/>
</dbReference>
<dbReference type="Gene3D" id="3.10.20.90">
    <property type="entry name" value="Phosphatidylinositol 3-kinase Catalytic Subunit, Chain A, domain 1"/>
    <property type="match status" value="1"/>
</dbReference>
<accession>A0A814ID23</accession>
<organism evidence="9 10">
    <name type="scientific">Rotaria magnacalcarata</name>
    <dbReference type="NCBI Taxonomy" id="392030"/>
    <lineage>
        <taxon>Eukaryota</taxon>
        <taxon>Metazoa</taxon>
        <taxon>Spiralia</taxon>
        <taxon>Gnathifera</taxon>
        <taxon>Rotifera</taxon>
        <taxon>Eurotatoria</taxon>
        <taxon>Bdelloidea</taxon>
        <taxon>Philodinida</taxon>
        <taxon>Philodinidae</taxon>
        <taxon>Rotaria</taxon>
    </lineage>
</organism>
<dbReference type="InterPro" id="IPR051507">
    <property type="entry name" value="PcG_RING_finger"/>
</dbReference>
<dbReference type="GO" id="GO:0008270">
    <property type="term" value="F:zinc ion binding"/>
    <property type="evidence" value="ECO:0007669"/>
    <property type="project" value="UniProtKB-KW"/>
</dbReference>
<gene>
    <name evidence="9" type="ORF">CJN711_LOCUS3273</name>
</gene>
<keyword evidence="5" id="KW-0539">Nucleus</keyword>
<protein>
    <recommendedName>
        <fullName evidence="8">RING-type domain-containing protein</fullName>
    </recommendedName>
</protein>
<dbReference type="InterPro" id="IPR013083">
    <property type="entry name" value="Znf_RING/FYVE/PHD"/>
</dbReference>
<evidence type="ECO:0000256" key="4">
    <source>
        <dbReference type="ARBA" id="ARBA00022833"/>
    </source>
</evidence>
<comment type="caution">
    <text evidence="9">The sequence shown here is derived from an EMBL/GenBank/DDBJ whole genome shotgun (WGS) entry which is preliminary data.</text>
</comment>
<proteinExistence type="predicted"/>
<dbReference type="InterPro" id="IPR018957">
    <property type="entry name" value="Znf_C3HC4_RING-type"/>
</dbReference>
<evidence type="ECO:0000256" key="1">
    <source>
        <dbReference type="ARBA" id="ARBA00004123"/>
    </source>
</evidence>
<dbReference type="PROSITE" id="PS00518">
    <property type="entry name" value="ZF_RING_1"/>
    <property type="match status" value="1"/>
</dbReference>
<dbReference type="PROSITE" id="PS50089">
    <property type="entry name" value="ZF_RING_2"/>
    <property type="match status" value="1"/>
</dbReference>
<dbReference type="SUPFAM" id="SSF57850">
    <property type="entry name" value="RING/U-box"/>
    <property type="match status" value="1"/>
</dbReference>
<evidence type="ECO:0000256" key="5">
    <source>
        <dbReference type="ARBA" id="ARBA00023242"/>
    </source>
</evidence>
<reference evidence="9" key="1">
    <citation type="submission" date="2021-02" db="EMBL/GenBank/DDBJ databases">
        <authorList>
            <person name="Nowell W R."/>
        </authorList>
    </citation>
    <scope>NUCLEOTIDE SEQUENCE</scope>
</reference>
<evidence type="ECO:0000313" key="9">
    <source>
        <dbReference type="EMBL" id="CAF1020096.1"/>
    </source>
</evidence>
<evidence type="ECO:0000256" key="3">
    <source>
        <dbReference type="ARBA" id="ARBA00022771"/>
    </source>
</evidence>
<feature type="compositionally biased region" description="Polar residues" evidence="7">
    <location>
        <begin position="520"/>
        <end position="532"/>
    </location>
</feature>
<name>A0A814ID23_9BILA</name>
<dbReference type="Pfam" id="PF00097">
    <property type="entry name" value="zf-C3HC4"/>
    <property type="match status" value="1"/>
</dbReference>
<dbReference type="AlphaFoldDB" id="A0A814ID23"/>
<evidence type="ECO:0000313" key="10">
    <source>
        <dbReference type="Proteomes" id="UP000663855"/>
    </source>
</evidence>
<feature type="region of interest" description="Disordered" evidence="7">
    <location>
        <begin position="511"/>
        <end position="532"/>
    </location>
</feature>
<dbReference type="Gene3D" id="3.30.40.10">
    <property type="entry name" value="Zinc/RING finger domain, C3HC4 (zinc finger)"/>
    <property type="match status" value="1"/>
</dbReference>
<evidence type="ECO:0000259" key="8">
    <source>
        <dbReference type="PROSITE" id="PS50089"/>
    </source>
</evidence>
<keyword evidence="3 6" id="KW-0863">Zinc-finger</keyword>
<evidence type="ECO:0000256" key="2">
    <source>
        <dbReference type="ARBA" id="ARBA00022723"/>
    </source>
</evidence>
<dbReference type="EMBL" id="CAJNOV010000340">
    <property type="protein sequence ID" value="CAF1020096.1"/>
    <property type="molecule type" value="Genomic_DNA"/>
</dbReference>